<evidence type="ECO:0000313" key="3">
    <source>
        <dbReference type="Proteomes" id="UP000673691"/>
    </source>
</evidence>
<evidence type="ECO:0000313" key="2">
    <source>
        <dbReference type="EMBL" id="KAG5456482.1"/>
    </source>
</evidence>
<keyword evidence="1" id="KW-0812">Transmembrane</keyword>
<gene>
    <name evidence="2" type="ORF">BJ554DRAFT_3772</name>
</gene>
<dbReference type="EMBL" id="JAEFCI010011674">
    <property type="protein sequence ID" value="KAG5456482.1"/>
    <property type="molecule type" value="Genomic_DNA"/>
</dbReference>
<feature type="transmembrane region" description="Helical" evidence="1">
    <location>
        <begin position="6"/>
        <end position="31"/>
    </location>
</feature>
<keyword evidence="3" id="KW-1185">Reference proteome</keyword>
<proteinExistence type="predicted"/>
<dbReference type="Proteomes" id="UP000673691">
    <property type="component" value="Unassembled WGS sequence"/>
</dbReference>
<comment type="caution">
    <text evidence="2">The sequence shown here is derived from an EMBL/GenBank/DDBJ whole genome shotgun (WGS) entry which is preliminary data.</text>
</comment>
<protein>
    <submittedName>
        <fullName evidence="2">Uncharacterized protein</fullName>
    </submittedName>
</protein>
<name>A0A8H7ZP45_9FUNG</name>
<organism evidence="2 3">
    <name type="scientific">Olpidium bornovanus</name>
    <dbReference type="NCBI Taxonomy" id="278681"/>
    <lineage>
        <taxon>Eukaryota</taxon>
        <taxon>Fungi</taxon>
        <taxon>Fungi incertae sedis</taxon>
        <taxon>Olpidiomycota</taxon>
        <taxon>Olpidiomycotina</taxon>
        <taxon>Olpidiomycetes</taxon>
        <taxon>Olpidiales</taxon>
        <taxon>Olpidiaceae</taxon>
        <taxon>Olpidium</taxon>
    </lineage>
</organism>
<dbReference type="AlphaFoldDB" id="A0A8H7ZP45"/>
<keyword evidence="1" id="KW-1133">Transmembrane helix</keyword>
<accession>A0A8H7ZP45</accession>
<sequence length="210" mass="23272">MFIPRWAIWCPSFCAVQGYPGSIFSFISYFLRLFLTRPLALNPLPHPLCLLSPSPAFPVPVFLIAHPPAHRGGEFPVREGGRGGAGSGKVGGASGVWRACAKWKGWVRGHVAGLAGRQSSPWRKISDWAHFRHRTTLAFTPHSPTASPFPPFPLLPAAASLFSTSRPPRSSLRVCRPRPRRRWKQSSNKARCRRRFPVARCSLQVLATCV</sequence>
<reference evidence="2 3" key="1">
    <citation type="journal article" name="Sci. Rep.">
        <title>Genome-scale phylogenetic analyses confirm Olpidium as the closest living zoosporic fungus to the non-flagellated, terrestrial fungi.</title>
        <authorList>
            <person name="Chang Y."/>
            <person name="Rochon D."/>
            <person name="Sekimoto S."/>
            <person name="Wang Y."/>
            <person name="Chovatia M."/>
            <person name="Sandor L."/>
            <person name="Salamov A."/>
            <person name="Grigoriev I.V."/>
            <person name="Stajich J.E."/>
            <person name="Spatafora J.W."/>
        </authorList>
    </citation>
    <scope>NUCLEOTIDE SEQUENCE [LARGE SCALE GENOMIC DNA]</scope>
    <source>
        <strain evidence="2">S191</strain>
    </source>
</reference>
<evidence type="ECO:0000256" key="1">
    <source>
        <dbReference type="SAM" id="Phobius"/>
    </source>
</evidence>
<keyword evidence="1" id="KW-0472">Membrane</keyword>